<proteinExistence type="inferred from homology"/>
<reference evidence="16 17" key="1">
    <citation type="submission" date="2019-05" db="EMBL/GenBank/DDBJ databases">
        <title>Arcobacter sp. nov., isolated from sea sediment.</title>
        <authorList>
            <person name="Kim W."/>
        </authorList>
    </citation>
    <scope>NUCLEOTIDE SEQUENCE [LARGE SCALE GENOMIC DNA]</scope>
    <source>
        <strain evidence="16 17">CAU 1517</strain>
    </source>
</reference>
<dbReference type="SMART" id="SM00493">
    <property type="entry name" value="TOPRIM"/>
    <property type="match status" value="1"/>
</dbReference>
<keyword evidence="6 12" id="KW-0479">Metal-binding</keyword>
<dbReference type="AlphaFoldDB" id="A0A5R8XZK2"/>
<dbReference type="Pfam" id="PF10410">
    <property type="entry name" value="DnaB_bind"/>
    <property type="match status" value="1"/>
</dbReference>
<evidence type="ECO:0000256" key="13">
    <source>
        <dbReference type="PIRNR" id="PIRNR002811"/>
    </source>
</evidence>
<dbReference type="InterPro" id="IPR034151">
    <property type="entry name" value="TOPRIM_DnaG_bac"/>
</dbReference>
<evidence type="ECO:0000313" key="17">
    <source>
        <dbReference type="Proteomes" id="UP000308901"/>
    </source>
</evidence>
<dbReference type="FunFam" id="3.90.580.10:FF:000001">
    <property type="entry name" value="DNA primase"/>
    <property type="match status" value="1"/>
</dbReference>
<evidence type="ECO:0000313" key="16">
    <source>
        <dbReference type="EMBL" id="TLP36869.1"/>
    </source>
</evidence>
<protein>
    <recommendedName>
        <fullName evidence="12 13">DNA primase</fullName>
        <ecNumber evidence="12">2.7.7.101</ecNumber>
    </recommendedName>
</protein>
<dbReference type="PROSITE" id="PS50880">
    <property type="entry name" value="TOPRIM"/>
    <property type="match status" value="1"/>
</dbReference>
<dbReference type="GO" id="GO:1990077">
    <property type="term" value="C:primosome complex"/>
    <property type="evidence" value="ECO:0007669"/>
    <property type="project" value="UniProtKB-KW"/>
</dbReference>
<dbReference type="Pfam" id="PF08275">
    <property type="entry name" value="DNAG_N"/>
    <property type="match status" value="1"/>
</dbReference>
<feature type="zinc finger region" description="CHC2-type" evidence="12 14">
    <location>
        <begin position="37"/>
        <end position="61"/>
    </location>
</feature>
<dbReference type="GO" id="GO:0005737">
    <property type="term" value="C:cytoplasm"/>
    <property type="evidence" value="ECO:0007669"/>
    <property type="project" value="TreeGrafter"/>
</dbReference>
<dbReference type="GO" id="GO:0003677">
    <property type="term" value="F:DNA binding"/>
    <property type="evidence" value="ECO:0007669"/>
    <property type="project" value="UniProtKB-KW"/>
</dbReference>
<keyword evidence="9" id="KW-0460">Magnesium</keyword>
<keyword evidence="11 12" id="KW-0804">Transcription</keyword>
<dbReference type="GO" id="GO:0003899">
    <property type="term" value="F:DNA-directed RNA polymerase activity"/>
    <property type="evidence" value="ECO:0007669"/>
    <property type="project" value="UniProtKB-UniRule"/>
</dbReference>
<keyword evidence="4 12" id="KW-0548">Nucleotidyltransferase</keyword>
<dbReference type="GO" id="GO:0006269">
    <property type="term" value="P:DNA replication, synthesis of primer"/>
    <property type="evidence" value="ECO:0007669"/>
    <property type="project" value="UniProtKB-UniRule"/>
</dbReference>
<dbReference type="NCBIfam" id="TIGR01391">
    <property type="entry name" value="dnaG"/>
    <property type="match status" value="1"/>
</dbReference>
<dbReference type="GO" id="GO:0008270">
    <property type="term" value="F:zinc ion binding"/>
    <property type="evidence" value="ECO:0007669"/>
    <property type="project" value="UniProtKB-UniRule"/>
</dbReference>
<keyword evidence="7 12" id="KW-0863">Zinc-finger</keyword>
<dbReference type="EC" id="2.7.7.101" evidence="12"/>
<dbReference type="InterPro" id="IPR050219">
    <property type="entry name" value="DnaG_primase"/>
</dbReference>
<evidence type="ECO:0000256" key="12">
    <source>
        <dbReference type="HAMAP-Rule" id="MF_00974"/>
    </source>
</evidence>
<evidence type="ECO:0000256" key="9">
    <source>
        <dbReference type="ARBA" id="ARBA00022842"/>
    </source>
</evidence>
<dbReference type="Pfam" id="PF16730">
    <property type="entry name" value="DnaGprimase_HBD"/>
    <property type="match status" value="1"/>
</dbReference>
<keyword evidence="5 12" id="KW-0235">DNA replication</keyword>
<dbReference type="PIRSF" id="PIRSF002811">
    <property type="entry name" value="DnaG"/>
    <property type="match status" value="1"/>
</dbReference>
<dbReference type="SUPFAM" id="SSF56731">
    <property type="entry name" value="DNA primase core"/>
    <property type="match status" value="1"/>
</dbReference>
<evidence type="ECO:0000256" key="2">
    <source>
        <dbReference type="ARBA" id="ARBA00022515"/>
    </source>
</evidence>
<dbReference type="PANTHER" id="PTHR30313:SF2">
    <property type="entry name" value="DNA PRIMASE"/>
    <property type="match status" value="1"/>
</dbReference>
<keyword evidence="8 12" id="KW-0862">Zinc</keyword>
<dbReference type="RefSeq" id="WP_138153124.1">
    <property type="nucleotide sequence ID" value="NZ_VANU01000005.1"/>
</dbReference>
<dbReference type="Pfam" id="PF01807">
    <property type="entry name" value="Zn_ribbon_DnaG"/>
    <property type="match status" value="1"/>
</dbReference>
<evidence type="ECO:0000259" key="15">
    <source>
        <dbReference type="PROSITE" id="PS50880"/>
    </source>
</evidence>
<dbReference type="PANTHER" id="PTHR30313">
    <property type="entry name" value="DNA PRIMASE"/>
    <property type="match status" value="1"/>
</dbReference>
<dbReference type="HAMAP" id="MF_00974">
    <property type="entry name" value="DNA_primase_DnaG"/>
    <property type="match status" value="1"/>
</dbReference>
<accession>A0A5R8XZK2</accession>
<dbReference type="InterPro" id="IPR016136">
    <property type="entry name" value="DNA_helicase_N/primase_C"/>
</dbReference>
<comment type="similarity">
    <text evidence="12 13">Belongs to the DnaG primase family.</text>
</comment>
<comment type="cofactor">
    <cofactor evidence="12 13 14">
        <name>Zn(2+)</name>
        <dbReference type="ChEBI" id="CHEBI:29105"/>
    </cofactor>
    <text evidence="12 13 14">Binds 1 zinc ion per monomer.</text>
</comment>
<dbReference type="Gene3D" id="1.10.860.10">
    <property type="entry name" value="DNAb Helicase, Chain A"/>
    <property type="match status" value="1"/>
</dbReference>
<sequence length="545" mass="62058">MITKDSIENLKNHLDIVDVISQYVELKKSGANFKACCPFHGEDTPSFVVSPAKQIYHCFGCGAGGNNAISFVMEYEKLSFPEAIEKLASMYNFNLSYDETNQKKQDLKVLEEVNKFYQKLFVNNTIAKEYIKKRGISEFSIEKFEIGYAPSSSDTINFLKNNYFNLADAKELGVIDTGQNGLYSRFIERITFPIYSQSGKIVGFGGRTITGHNAKYVNSPQTKIFNKSKLLYGYNLAKEHIYKRNRIIVTEGYLDVIMLHQAGFTTAVATLGTALTKEHLPLIRRGEPRVILAYDGDKAGLNAAFKASVMLSQGDFEGGVVIFGEGKDPADMVNDGKIEELNKIFDNPKPFIPFAIDYIISKYDINDPSSKQKALLEANDYLKSLGIIYQDEYKRYLAQRLNVRETLIKTTTDNVRPTEVNLTKIDIAELCIIKTILEKPSRLDKVLDLVDASMFEYHRNEFELLITDIKNQSFNGILLNDKLEVYDDERLNSELLVLLLKFYTNKLRSVQYDQTLAFREKATMLRKIKDNIYQLKLGKLVSYNL</sequence>
<dbReference type="SUPFAM" id="SSF57783">
    <property type="entry name" value="Zinc beta-ribbon"/>
    <property type="match status" value="1"/>
</dbReference>
<dbReference type="GO" id="GO:0000428">
    <property type="term" value="C:DNA-directed RNA polymerase complex"/>
    <property type="evidence" value="ECO:0007669"/>
    <property type="project" value="UniProtKB-KW"/>
</dbReference>
<dbReference type="InterPro" id="IPR031988">
    <property type="entry name" value="DnaG_HBD"/>
</dbReference>
<name>A0A5R8XZK2_9BACT</name>
<evidence type="ECO:0000256" key="1">
    <source>
        <dbReference type="ARBA" id="ARBA00022478"/>
    </source>
</evidence>
<dbReference type="OrthoDB" id="9803773at2"/>
<comment type="catalytic activity">
    <reaction evidence="12">
        <text>ssDNA + n NTP = ssDNA/pppN(pN)n-1 hybrid + (n-1) diphosphate.</text>
        <dbReference type="EC" id="2.7.7.101"/>
    </reaction>
</comment>
<evidence type="ECO:0000256" key="5">
    <source>
        <dbReference type="ARBA" id="ARBA00022705"/>
    </source>
</evidence>
<dbReference type="SMART" id="SM00400">
    <property type="entry name" value="ZnF_CHCC"/>
    <property type="match status" value="1"/>
</dbReference>
<evidence type="ECO:0000256" key="4">
    <source>
        <dbReference type="ARBA" id="ARBA00022695"/>
    </source>
</evidence>
<evidence type="ECO:0000256" key="6">
    <source>
        <dbReference type="ARBA" id="ARBA00022723"/>
    </source>
</evidence>
<dbReference type="InterPro" id="IPR002694">
    <property type="entry name" value="Znf_CHC2"/>
</dbReference>
<comment type="caution">
    <text evidence="16">The sequence shown here is derived from an EMBL/GenBank/DDBJ whole genome shotgun (WGS) entry which is preliminary data.</text>
</comment>
<dbReference type="Pfam" id="PF13662">
    <property type="entry name" value="Toprim_4"/>
    <property type="match status" value="1"/>
</dbReference>
<dbReference type="Gene3D" id="3.90.980.10">
    <property type="entry name" value="DNA primase, catalytic core, N-terminal domain"/>
    <property type="match status" value="1"/>
</dbReference>
<comment type="domain">
    <text evidence="12">Contains an N-terminal zinc-binding domain, a central core domain that contains the primase activity, and a C-terminal DnaB-binding domain.</text>
</comment>
<evidence type="ECO:0000256" key="10">
    <source>
        <dbReference type="ARBA" id="ARBA00023125"/>
    </source>
</evidence>
<comment type="subunit">
    <text evidence="12">Monomer. Interacts with DnaB.</text>
</comment>
<dbReference type="Gene3D" id="3.90.580.10">
    <property type="entry name" value="Zinc finger, CHC2-type domain"/>
    <property type="match status" value="1"/>
</dbReference>
<keyword evidence="1 12" id="KW-0240">DNA-directed RNA polymerase</keyword>
<dbReference type="InterPro" id="IPR037068">
    <property type="entry name" value="DNA_primase_core_N_sf"/>
</dbReference>
<keyword evidence="3 12" id="KW-0808">Transferase</keyword>
<evidence type="ECO:0000256" key="8">
    <source>
        <dbReference type="ARBA" id="ARBA00022833"/>
    </source>
</evidence>
<dbReference type="InterPro" id="IPR006295">
    <property type="entry name" value="DNA_primase_DnaG"/>
</dbReference>
<dbReference type="InterPro" id="IPR019475">
    <property type="entry name" value="DNA_primase_DnaB-bd"/>
</dbReference>
<keyword evidence="17" id="KW-1185">Reference proteome</keyword>
<organism evidence="16 17">
    <name type="scientific">Arcobacter arenosus</name>
    <dbReference type="NCBI Taxonomy" id="2576037"/>
    <lineage>
        <taxon>Bacteria</taxon>
        <taxon>Pseudomonadati</taxon>
        <taxon>Campylobacterota</taxon>
        <taxon>Epsilonproteobacteria</taxon>
        <taxon>Campylobacterales</taxon>
        <taxon>Arcobacteraceae</taxon>
        <taxon>Arcobacter</taxon>
    </lineage>
</organism>
<evidence type="ECO:0000256" key="11">
    <source>
        <dbReference type="ARBA" id="ARBA00023163"/>
    </source>
</evidence>
<evidence type="ECO:0000256" key="7">
    <source>
        <dbReference type="ARBA" id="ARBA00022771"/>
    </source>
</evidence>
<dbReference type="InterPro" id="IPR030846">
    <property type="entry name" value="DnaG_bac"/>
</dbReference>
<evidence type="ECO:0000256" key="14">
    <source>
        <dbReference type="PIRSR" id="PIRSR002811-1"/>
    </source>
</evidence>
<dbReference type="EMBL" id="VANU01000005">
    <property type="protein sequence ID" value="TLP36869.1"/>
    <property type="molecule type" value="Genomic_DNA"/>
</dbReference>
<keyword evidence="10 12" id="KW-0238">DNA-binding</keyword>
<gene>
    <name evidence="12" type="primary">dnaG</name>
    <name evidence="16" type="ORF">FDK22_11510</name>
</gene>
<feature type="domain" description="Toprim" evidence="15">
    <location>
        <begin position="245"/>
        <end position="326"/>
    </location>
</feature>
<comment type="function">
    <text evidence="12 13">RNA polymerase that catalyzes the synthesis of short RNA molecules used as primers for DNA polymerase during DNA replication.</text>
</comment>
<dbReference type="InterPro" id="IPR036977">
    <property type="entry name" value="DNA_primase_Znf_CHC2"/>
</dbReference>
<dbReference type="CDD" id="cd03364">
    <property type="entry name" value="TOPRIM_DnaG_primases"/>
    <property type="match status" value="1"/>
</dbReference>
<dbReference type="InterPro" id="IPR006171">
    <property type="entry name" value="TOPRIM_dom"/>
</dbReference>
<dbReference type="InterPro" id="IPR013264">
    <property type="entry name" value="DNAG_N"/>
</dbReference>
<dbReference type="Proteomes" id="UP000308901">
    <property type="component" value="Unassembled WGS sequence"/>
</dbReference>
<dbReference type="Gene3D" id="3.40.1360.10">
    <property type="match status" value="1"/>
</dbReference>
<keyword evidence="2 12" id="KW-0639">Primosome</keyword>
<evidence type="ECO:0000256" key="3">
    <source>
        <dbReference type="ARBA" id="ARBA00022679"/>
    </source>
</evidence>